<keyword evidence="1" id="KW-0472">Membrane</keyword>
<feature type="chain" id="PRO_5036719013" evidence="2">
    <location>
        <begin position="20"/>
        <end position="210"/>
    </location>
</feature>
<keyword evidence="1" id="KW-0812">Transmembrane</keyword>
<keyword evidence="1" id="KW-1133">Transmembrane helix</keyword>
<accession>A0A914ICQ5</accession>
<reference evidence="4" key="1">
    <citation type="submission" date="2022-11" db="UniProtKB">
        <authorList>
            <consortium name="WormBaseParasite"/>
        </authorList>
    </citation>
    <scope>IDENTIFICATION</scope>
</reference>
<feature type="signal peptide" evidence="2">
    <location>
        <begin position="1"/>
        <end position="19"/>
    </location>
</feature>
<evidence type="ECO:0000313" key="4">
    <source>
        <dbReference type="WBParaSite" id="Gr19_v10_g9403.t1"/>
    </source>
</evidence>
<dbReference type="WBParaSite" id="Gr19_v10_g9403.t1">
    <property type="protein sequence ID" value="Gr19_v10_g9403.t1"/>
    <property type="gene ID" value="Gr19_v10_g9403"/>
</dbReference>
<proteinExistence type="predicted"/>
<keyword evidence="2" id="KW-0732">Signal</keyword>
<evidence type="ECO:0000256" key="2">
    <source>
        <dbReference type="SAM" id="SignalP"/>
    </source>
</evidence>
<evidence type="ECO:0000256" key="1">
    <source>
        <dbReference type="SAM" id="Phobius"/>
    </source>
</evidence>
<keyword evidence="3" id="KW-1185">Reference proteome</keyword>
<sequence>MKLLHLFVINAMLFPYCTALLKCRREEVGNVAYSLKKPTFATGECPYIKGGFWDWLVPPEQHKYCMVAYCTRGNEWLTVYGCTSTNERNWCSNQLAINLRPVNGDLDCRNCTLGGENENYGNMHFALRPETTTPLPARVPPKTTPPARVPLKTTTTAKNVPAGMTTVTTTEMPFYPFIVHDHGTGIKIALPLVFVGLAIFCGTFFGHPFE</sequence>
<evidence type="ECO:0000313" key="3">
    <source>
        <dbReference type="Proteomes" id="UP000887572"/>
    </source>
</evidence>
<name>A0A914ICQ5_GLORO</name>
<feature type="transmembrane region" description="Helical" evidence="1">
    <location>
        <begin position="188"/>
        <end position="206"/>
    </location>
</feature>
<protein>
    <submittedName>
        <fullName evidence="4">Uncharacterized protein</fullName>
    </submittedName>
</protein>
<organism evidence="3 4">
    <name type="scientific">Globodera rostochiensis</name>
    <name type="common">Golden nematode worm</name>
    <name type="synonym">Heterodera rostochiensis</name>
    <dbReference type="NCBI Taxonomy" id="31243"/>
    <lineage>
        <taxon>Eukaryota</taxon>
        <taxon>Metazoa</taxon>
        <taxon>Ecdysozoa</taxon>
        <taxon>Nematoda</taxon>
        <taxon>Chromadorea</taxon>
        <taxon>Rhabditida</taxon>
        <taxon>Tylenchina</taxon>
        <taxon>Tylenchomorpha</taxon>
        <taxon>Tylenchoidea</taxon>
        <taxon>Heteroderidae</taxon>
        <taxon>Heteroderinae</taxon>
        <taxon>Globodera</taxon>
    </lineage>
</organism>
<dbReference type="Proteomes" id="UP000887572">
    <property type="component" value="Unplaced"/>
</dbReference>
<dbReference type="AlphaFoldDB" id="A0A914ICQ5"/>